<dbReference type="PDB" id="8ZYB">
    <property type="method" value="X-ray"/>
    <property type="resolution" value="2.58 A"/>
    <property type="chains" value="E/A/B/C/D/F/G/H=1-282"/>
</dbReference>
<protein>
    <submittedName>
        <fullName evidence="1">DhiD</fullName>
    </submittedName>
</protein>
<accession>A0AC62AEC1</accession>
<reference evidence="1" key="1">
    <citation type="submission" date="2024-06" db="PDB data bank">
        <title>a-KG dependent oxygenase.</title>
        <authorList>
            <person name="Fan A."/>
            <person name="Fan S."/>
            <person name="Wu M."/>
            <person name="Sun Z."/>
        </authorList>
    </citation>
    <scope>X-RAY CRYSTALLOGRAPHY (2.58 ANGSTROMS)</scope>
</reference>
<name>A0AC62AEC1_9EURO</name>
<sequence length="282" mass="31126">SNTSAIRHANKATSSDEIVQILEEDGVVIVESFLSSDLVQKLNDELDPHLAALYDPVSGESAYHPVTTKQMNDLPARSQTFRQDLLNNTLIHKVCEGFYGPTVGDYWMSHGGVLERGPGTPIQSLHRDEAVFPAIHSLSGSGPPVMLHFFIALSDFTAENGATQFIPGSHKWADFNDNGTRDQAVTAILKAGEMVIFTGKTVHCGGANSTKDSVRRALGMNFHPWYVTPYENFYNTPREVVESMTPLAQRMIGWRTLHPHSHSFGWWLIRNAEAGQALGLKP</sequence>
<evidence type="ECO:0000313" key="1">
    <source>
        <dbReference type="PDB" id="8ZYB"/>
    </source>
</evidence>
<proteinExistence type="evidence at protein level"/>
<organism evidence="1">
    <name type="scientific">Penicillium</name>
    <dbReference type="NCBI Taxonomy" id="5073"/>
    <lineage>
        <taxon>Eukaryota</taxon>
        <taxon>Fungi</taxon>
        <taxon>Dikarya</taxon>
        <taxon>Ascomycota</taxon>
        <taxon>Pezizomycotina</taxon>
        <taxon>Eurotiomycetes</taxon>
        <taxon>Eurotiomycetidae</taxon>
        <taxon>Eurotiales</taxon>
        <taxon>Aspergillaceae</taxon>
    </lineage>
</organism>
<keyword evidence="1" id="KW-0002">3D-structure</keyword>